<name>A0A1E7ZDC1_9ALTE</name>
<dbReference type="GO" id="GO:0005737">
    <property type="term" value="C:cytoplasm"/>
    <property type="evidence" value="ECO:0007669"/>
    <property type="project" value="TreeGrafter"/>
</dbReference>
<evidence type="ECO:0000313" key="3">
    <source>
        <dbReference type="Proteomes" id="UP000175691"/>
    </source>
</evidence>
<dbReference type="RefSeq" id="WP_070124699.1">
    <property type="nucleotide sequence ID" value="NZ_MDHN01000014.1"/>
</dbReference>
<keyword evidence="3" id="KW-1185">Reference proteome</keyword>
<dbReference type="Gene3D" id="1.20.1440.100">
    <property type="entry name" value="SG protein - dephosphorylation function"/>
    <property type="match status" value="1"/>
</dbReference>
<dbReference type="GO" id="GO:0000287">
    <property type="term" value="F:magnesium ion binding"/>
    <property type="evidence" value="ECO:0007669"/>
    <property type="project" value="TreeGrafter"/>
</dbReference>
<dbReference type="PANTHER" id="PTHR43344">
    <property type="entry name" value="PHOSPHOSERINE PHOSPHATASE"/>
    <property type="match status" value="1"/>
</dbReference>
<dbReference type="OrthoDB" id="9784466at2"/>
<dbReference type="EMBL" id="MDHN01000014">
    <property type="protein sequence ID" value="OFC71454.1"/>
    <property type="molecule type" value="Genomic_DNA"/>
</dbReference>
<dbReference type="Proteomes" id="UP000175691">
    <property type="component" value="Unassembled WGS sequence"/>
</dbReference>
<dbReference type="Pfam" id="PF12710">
    <property type="entry name" value="HAD"/>
    <property type="match status" value="1"/>
</dbReference>
<keyword evidence="1" id="KW-1133">Transmembrane helix</keyword>
<dbReference type="InterPro" id="IPR050582">
    <property type="entry name" value="HAD-like_SerB"/>
</dbReference>
<accession>A0A1E7ZDC1</accession>
<keyword evidence="1" id="KW-0812">Transmembrane</keyword>
<dbReference type="NCBIfam" id="TIGR01488">
    <property type="entry name" value="HAD-SF-IB"/>
    <property type="match status" value="1"/>
</dbReference>
<dbReference type="InterPro" id="IPR023214">
    <property type="entry name" value="HAD_sf"/>
</dbReference>
<reference evidence="2 3" key="1">
    <citation type="submission" date="2016-08" db="EMBL/GenBank/DDBJ databases">
        <authorList>
            <person name="Seilhamer J.J."/>
        </authorList>
    </citation>
    <scope>NUCLEOTIDE SEQUENCE [LARGE SCALE GENOMIC DNA]</scope>
    <source>
        <strain evidence="2 3">KCTC 42603</strain>
    </source>
</reference>
<protein>
    <recommendedName>
        <fullName evidence="4">HAD family hydrolase</fullName>
    </recommendedName>
</protein>
<evidence type="ECO:0000313" key="2">
    <source>
        <dbReference type="EMBL" id="OFC71454.1"/>
    </source>
</evidence>
<dbReference type="InterPro" id="IPR036412">
    <property type="entry name" value="HAD-like_sf"/>
</dbReference>
<dbReference type="STRING" id="1656094.BFC18_08240"/>
<comment type="caution">
    <text evidence="2">The sequence shown here is derived from an EMBL/GenBank/DDBJ whole genome shotgun (WGS) entry which is preliminary data.</text>
</comment>
<gene>
    <name evidence="2" type="ORF">BFC18_08240</name>
</gene>
<keyword evidence="1" id="KW-0472">Membrane</keyword>
<dbReference type="PANTHER" id="PTHR43344:SF14">
    <property type="entry name" value="HAD-IB FAMILY HYDROLASE"/>
    <property type="match status" value="1"/>
</dbReference>
<dbReference type="AlphaFoldDB" id="A0A1E7ZDC1"/>
<dbReference type="Gene3D" id="3.40.50.1000">
    <property type="entry name" value="HAD superfamily/HAD-like"/>
    <property type="match status" value="1"/>
</dbReference>
<dbReference type="GO" id="GO:0036424">
    <property type="term" value="F:L-phosphoserine phosphatase activity"/>
    <property type="evidence" value="ECO:0007669"/>
    <property type="project" value="TreeGrafter"/>
</dbReference>
<proteinExistence type="predicted"/>
<evidence type="ECO:0000256" key="1">
    <source>
        <dbReference type="SAM" id="Phobius"/>
    </source>
</evidence>
<dbReference type="GO" id="GO:0006564">
    <property type="term" value="P:L-serine biosynthetic process"/>
    <property type="evidence" value="ECO:0007669"/>
    <property type="project" value="TreeGrafter"/>
</dbReference>
<dbReference type="SUPFAM" id="SSF56784">
    <property type="entry name" value="HAD-like"/>
    <property type="match status" value="1"/>
</dbReference>
<feature type="transmembrane region" description="Helical" evidence="1">
    <location>
        <begin position="27"/>
        <end position="45"/>
    </location>
</feature>
<evidence type="ECO:0008006" key="4">
    <source>
        <dbReference type="Google" id="ProtNLM"/>
    </source>
</evidence>
<sequence length="202" mass="22551">MKLVLIDFDGTITTKEVYTKFVLMATHPIRLVLAGLLISPAIVLYKSGMLPANKMRPLVARAAFFGVSEKSLTEKAERFVEDYVPTVLRADMLDTIRGHQENGDRVVVVSASISPYLNIWCSQMGIEVLCSDLVVRRGRFTGRYRYGDCSLHNKVEAVKRQINLSDVSHITAYGDTHEDFAMLDMANIGVYRGKAYVKTTGV</sequence>
<organism evidence="2 3">
    <name type="scientific">Alteromonas confluentis</name>
    <dbReference type="NCBI Taxonomy" id="1656094"/>
    <lineage>
        <taxon>Bacteria</taxon>
        <taxon>Pseudomonadati</taxon>
        <taxon>Pseudomonadota</taxon>
        <taxon>Gammaproteobacteria</taxon>
        <taxon>Alteromonadales</taxon>
        <taxon>Alteromonadaceae</taxon>
        <taxon>Alteromonas/Salinimonas group</taxon>
        <taxon>Alteromonas</taxon>
    </lineage>
</organism>